<gene>
    <name evidence="8" type="ORF">V1264_004252</name>
</gene>
<dbReference type="InterPro" id="IPR051923">
    <property type="entry name" value="Glycosyl_Hydrolase_39"/>
</dbReference>
<dbReference type="InterPro" id="IPR049166">
    <property type="entry name" value="GH39_cat"/>
</dbReference>
<dbReference type="Pfam" id="PF01229">
    <property type="entry name" value="Glyco_hydro_39"/>
    <property type="match status" value="1"/>
</dbReference>
<feature type="signal peptide" evidence="5">
    <location>
        <begin position="1"/>
        <end position="21"/>
    </location>
</feature>
<evidence type="ECO:0000313" key="8">
    <source>
        <dbReference type="EMBL" id="KAK7097244.1"/>
    </source>
</evidence>
<keyword evidence="3" id="KW-0326">Glycosidase</keyword>
<evidence type="ECO:0000259" key="7">
    <source>
        <dbReference type="Pfam" id="PF21200"/>
    </source>
</evidence>
<sequence length="682" mass="76128">MWRQLCGTVAVLLVLVPCLHGTSAGRQDLRLVVRAQGQSSPFRHFWRSTGFCPPEPHQAAADFDNSQDMEQNLAYIGSVPHSGIGQVRIHWLLDLIKVTSFSSGQPVYNFTSLDILLARLHLNGLRPGFEVMGSPSGIFTDMENKTQVYWFKDLVRQVAKRYIGKYGLDYVKTWNFETWNEPDCHDFDELKVNMTTQGFLNYYDACSEGLKAASPLLTFGGPGNGCGNVVQKKRSTTDYGEALLVHVSNGTNYFTGEKGVRIDFISLHKKGGGKSLNVLDEDVQAMDTIRSQFPALVNKPYYNDEADPLVGWSKPQEWRATANYAAVAVKIIGQHQNMLIGPGKSPLNYTLLSNDNGFLSYFPHQFTQRTLVARFQMNATRNESGVNSGSVKKLMKDENTGNRGGANSANYVTFVRKPIHAVMALLAKLGDRVVSSDVLDEKSGHALPKDDYAGAIATVHTASLGGSDGNEWATVVYSSPDTSLPSQIGLLNFNWTIQPANAADLMLAIYSVNDRLTNPYKVWTIMCSRANYPSLDQFSLIRKYEEPHRYRLEMVKSDERGVVSISHQEIMEPEVILLHMCQKSPQPPESVTGLWMINITAGERLIRWSDANIKTKCIKTYEVEFAPGSSGKYQRINPDDLIVNVFVFSTDSESKVQGSYRVRAVDYWDRTGPYSSAVRHIH</sequence>
<dbReference type="GO" id="GO:0005975">
    <property type="term" value="P:carbohydrate metabolic process"/>
    <property type="evidence" value="ECO:0007669"/>
    <property type="project" value="InterPro"/>
</dbReference>
<dbReference type="PANTHER" id="PTHR12631">
    <property type="entry name" value="ALPHA-L-IDURONIDASE"/>
    <property type="match status" value="1"/>
</dbReference>
<protein>
    <recommendedName>
        <fullName evidence="10">Alpha-L-iduronidase</fullName>
    </recommendedName>
</protein>
<dbReference type="Gene3D" id="3.20.20.80">
    <property type="entry name" value="Glycosidases"/>
    <property type="match status" value="1"/>
</dbReference>
<evidence type="ECO:0000256" key="1">
    <source>
        <dbReference type="ARBA" id="ARBA00008875"/>
    </source>
</evidence>
<keyword evidence="5" id="KW-0732">Signal</keyword>
<feature type="domain" description="Glycosyl hydrolases family 39 N-terminal catalytic" evidence="6">
    <location>
        <begin position="33"/>
        <end position="548"/>
    </location>
</feature>
<dbReference type="PRINTS" id="PR00745">
    <property type="entry name" value="GLHYDRLASE39"/>
</dbReference>
<dbReference type="InterPro" id="IPR049167">
    <property type="entry name" value="GH39_C"/>
</dbReference>
<dbReference type="PANTHER" id="PTHR12631:SF8">
    <property type="entry name" value="ALPHA-L-IDURONIDASE"/>
    <property type="match status" value="1"/>
</dbReference>
<keyword evidence="9" id="KW-1185">Reference proteome</keyword>
<dbReference type="Gene3D" id="2.60.40.10">
    <property type="entry name" value="Immunoglobulins"/>
    <property type="match status" value="1"/>
</dbReference>
<keyword evidence="2" id="KW-0378">Hydrolase</keyword>
<dbReference type="PROSITE" id="PS01027">
    <property type="entry name" value="GLYCOSYL_HYDROL_F39"/>
    <property type="match status" value="1"/>
</dbReference>
<accession>A0AAN9B210</accession>
<dbReference type="Gene3D" id="2.60.40.1500">
    <property type="entry name" value="Glycosyl hydrolase domain, family 39"/>
    <property type="match status" value="1"/>
</dbReference>
<feature type="active site" description="Proton donor" evidence="4">
    <location>
        <position position="181"/>
    </location>
</feature>
<evidence type="ECO:0000256" key="2">
    <source>
        <dbReference type="ARBA" id="ARBA00022801"/>
    </source>
</evidence>
<organism evidence="8 9">
    <name type="scientific">Littorina saxatilis</name>
    <dbReference type="NCBI Taxonomy" id="31220"/>
    <lineage>
        <taxon>Eukaryota</taxon>
        <taxon>Metazoa</taxon>
        <taxon>Spiralia</taxon>
        <taxon>Lophotrochozoa</taxon>
        <taxon>Mollusca</taxon>
        <taxon>Gastropoda</taxon>
        <taxon>Caenogastropoda</taxon>
        <taxon>Littorinimorpha</taxon>
        <taxon>Littorinoidea</taxon>
        <taxon>Littorinidae</taxon>
        <taxon>Littorina</taxon>
    </lineage>
</organism>
<dbReference type="SUPFAM" id="SSF51445">
    <property type="entry name" value="(Trans)glycosidases"/>
    <property type="match status" value="1"/>
</dbReference>
<evidence type="ECO:0000256" key="4">
    <source>
        <dbReference type="PIRSR" id="PIRSR600514-1"/>
    </source>
</evidence>
<dbReference type="InterPro" id="IPR000514">
    <property type="entry name" value="Glyco_hydro_39"/>
</dbReference>
<dbReference type="EMBL" id="JBAMIC010000013">
    <property type="protein sequence ID" value="KAK7097244.1"/>
    <property type="molecule type" value="Genomic_DNA"/>
</dbReference>
<comment type="similarity">
    <text evidence="1">Belongs to the glycosyl hydrolase 39 family.</text>
</comment>
<evidence type="ECO:0000256" key="3">
    <source>
        <dbReference type="ARBA" id="ARBA00023295"/>
    </source>
</evidence>
<comment type="caution">
    <text evidence="8">The sequence shown here is derived from an EMBL/GenBank/DDBJ whole genome shotgun (WGS) entry which is preliminary data.</text>
</comment>
<evidence type="ECO:0000259" key="6">
    <source>
        <dbReference type="Pfam" id="PF01229"/>
    </source>
</evidence>
<feature type="chain" id="PRO_5042937717" description="Alpha-L-iduronidase" evidence="5">
    <location>
        <begin position="22"/>
        <end position="682"/>
    </location>
</feature>
<evidence type="ECO:0008006" key="10">
    <source>
        <dbReference type="Google" id="ProtNLM"/>
    </source>
</evidence>
<feature type="domain" description="Alpha-L-iduronidase C-terminal" evidence="7">
    <location>
        <begin position="592"/>
        <end position="680"/>
    </location>
</feature>
<evidence type="ECO:0000313" key="9">
    <source>
        <dbReference type="Proteomes" id="UP001374579"/>
    </source>
</evidence>
<dbReference type="Pfam" id="PF21200">
    <property type="entry name" value="Glyco_hydro_39_C"/>
    <property type="match status" value="1"/>
</dbReference>
<reference evidence="8 9" key="1">
    <citation type="submission" date="2024-02" db="EMBL/GenBank/DDBJ databases">
        <title>Chromosome-scale genome assembly of the rough periwinkle Littorina saxatilis.</title>
        <authorList>
            <person name="De Jode A."/>
            <person name="Faria R."/>
            <person name="Formenti G."/>
            <person name="Sims Y."/>
            <person name="Smith T.P."/>
            <person name="Tracey A."/>
            <person name="Wood J.M.D."/>
            <person name="Zagrodzka Z.B."/>
            <person name="Johannesson K."/>
            <person name="Butlin R.K."/>
            <person name="Leder E.H."/>
        </authorList>
    </citation>
    <scope>NUCLEOTIDE SEQUENCE [LARGE SCALE GENOMIC DNA]</scope>
    <source>
        <strain evidence="8">Snail1</strain>
        <tissue evidence="8">Muscle</tissue>
    </source>
</reference>
<name>A0AAN9B210_9CAEN</name>
<evidence type="ECO:0000256" key="5">
    <source>
        <dbReference type="SAM" id="SignalP"/>
    </source>
</evidence>
<dbReference type="InterPro" id="IPR017853">
    <property type="entry name" value="GH"/>
</dbReference>
<dbReference type="GO" id="GO:0003940">
    <property type="term" value="F:L-iduronidase activity"/>
    <property type="evidence" value="ECO:0007669"/>
    <property type="project" value="TreeGrafter"/>
</dbReference>
<dbReference type="Proteomes" id="UP001374579">
    <property type="component" value="Unassembled WGS sequence"/>
</dbReference>
<dbReference type="AlphaFoldDB" id="A0AAN9B210"/>
<proteinExistence type="inferred from homology"/>
<dbReference type="InterPro" id="IPR013783">
    <property type="entry name" value="Ig-like_fold"/>
</dbReference>
<dbReference type="InterPro" id="IPR049165">
    <property type="entry name" value="GH39_as"/>
</dbReference>
<dbReference type="SUPFAM" id="SSF51011">
    <property type="entry name" value="Glycosyl hydrolase domain"/>
    <property type="match status" value="1"/>
</dbReference>